<evidence type="ECO:0000313" key="4">
    <source>
        <dbReference type="Proteomes" id="UP000789390"/>
    </source>
</evidence>
<dbReference type="InterPro" id="IPR027417">
    <property type="entry name" value="P-loop_NTPase"/>
</dbReference>
<dbReference type="SUPFAM" id="SSF52540">
    <property type="entry name" value="P-loop containing nucleoside triphosphate hydrolases"/>
    <property type="match status" value="1"/>
</dbReference>
<dbReference type="PANTHER" id="PTHR46312:SF2">
    <property type="entry name" value="NUCLEOTIDE-BINDING OLIGOMERIZATION DOMAIN-CONTAINING PROTEIN 2-LIKE"/>
    <property type="match status" value="1"/>
</dbReference>
<dbReference type="Gene3D" id="3.40.50.300">
    <property type="entry name" value="P-loop containing nucleotide triphosphate hydrolases"/>
    <property type="match status" value="1"/>
</dbReference>
<dbReference type="PANTHER" id="PTHR46312">
    <property type="entry name" value="NACHT DOMAIN-CONTAINING PROTEIN"/>
    <property type="match status" value="1"/>
</dbReference>
<protein>
    <recommendedName>
        <fullName evidence="2">NACHT domain-containing protein</fullName>
    </recommendedName>
</protein>
<dbReference type="Gene3D" id="1.25.40.20">
    <property type="entry name" value="Ankyrin repeat-containing domain"/>
    <property type="match status" value="1"/>
</dbReference>
<keyword evidence="4" id="KW-1185">Reference proteome</keyword>
<dbReference type="InterPro" id="IPR002110">
    <property type="entry name" value="Ankyrin_rpt"/>
</dbReference>
<feature type="domain" description="NACHT" evidence="2">
    <location>
        <begin position="698"/>
        <end position="827"/>
    </location>
</feature>
<feature type="region of interest" description="Disordered" evidence="1">
    <location>
        <begin position="1"/>
        <end position="35"/>
    </location>
</feature>
<dbReference type="InterPro" id="IPR007111">
    <property type="entry name" value="NACHT_NTPase"/>
</dbReference>
<dbReference type="OrthoDB" id="6364794at2759"/>
<evidence type="ECO:0000259" key="2">
    <source>
        <dbReference type="PROSITE" id="PS50837"/>
    </source>
</evidence>
<feature type="compositionally biased region" description="Polar residues" evidence="1">
    <location>
        <begin position="1"/>
        <end position="12"/>
    </location>
</feature>
<proteinExistence type="predicted"/>
<organism evidence="3 4">
    <name type="scientific">Daphnia galeata</name>
    <dbReference type="NCBI Taxonomy" id="27404"/>
    <lineage>
        <taxon>Eukaryota</taxon>
        <taxon>Metazoa</taxon>
        <taxon>Ecdysozoa</taxon>
        <taxon>Arthropoda</taxon>
        <taxon>Crustacea</taxon>
        <taxon>Branchiopoda</taxon>
        <taxon>Diplostraca</taxon>
        <taxon>Cladocera</taxon>
        <taxon>Anomopoda</taxon>
        <taxon>Daphniidae</taxon>
        <taxon>Daphnia</taxon>
    </lineage>
</organism>
<dbReference type="EMBL" id="CAKKLH010000187">
    <property type="protein sequence ID" value="CAH0105442.1"/>
    <property type="molecule type" value="Genomic_DNA"/>
</dbReference>
<evidence type="ECO:0000256" key="1">
    <source>
        <dbReference type="SAM" id="MobiDB-lite"/>
    </source>
</evidence>
<dbReference type="Proteomes" id="UP000789390">
    <property type="component" value="Unassembled WGS sequence"/>
</dbReference>
<evidence type="ECO:0000313" key="3">
    <source>
        <dbReference type="EMBL" id="CAH0105442.1"/>
    </source>
</evidence>
<accession>A0A8J2RT52</accession>
<dbReference type="SMART" id="SM00248">
    <property type="entry name" value="ANK"/>
    <property type="match status" value="2"/>
</dbReference>
<gene>
    <name evidence="3" type="ORF">DGAL_LOCUS8465</name>
</gene>
<comment type="caution">
    <text evidence="3">The sequence shown here is derived from an EMBL/GenBank/DDBJ whole genome shotgun (WGS) entry which is preliminary data.</text>
</comment>
<dbReference type="PROSITE" id="PS50837">
    <property type="entry name" value="NACHT"/>
    <property type="match status" value="1"/>
</dbReference>
<name>A0A8J2RT52_9CRUS</name>
<dbReference type="SUPFAM" id="SSF48403">
    <property type="entry name" value="Ankyrin repeat"/>
    <property type="match status" value="1"/>
</dbReference>
<sequence length="2210" mass="258359">MASSFENDNGPTKSVAKDKISPKQPSITANKEGRTKKLVDGSHGLRFESKLLTLFCIRALAAGYKFELSKEKEEEGGKLEDLIFRYEMADDTPAGKHWRYRFLQAKHKMKETDKIKADHLIDNNLKGDFNLLKYFHSFYKIRARGEDIQDCIICTNIGFGNSASLEKGGVDLVSINDQPEDILEFGKQTKTARYKLKLNEEWHRKLKEKWSPIRMLAEELKDCATKNKTTDIRVGMLNSYHVALVDELVIDCTTKTFHQDFLSDAVNLSEGARELRQTISALDEKDEWKDWKFKLSKNFGESQSAKVKNPLPKQITKGDIDDFLNKLIFVVDMPNESKFEEILETEDLSKYYRSDNCKDQTVRILHEMSTEFSNKQQNYWLKSEDAQKILLAGVTKLSLEYQGQLEKEIKFNRNAIEVIKLKLRQLMDSPGNQKLQRIFTPSPQHTAVKFVSAIQIVLQELEQEGNYLVMPSGLLQEKEGRKRCENILKLQKGFHHFLVVVCDDEESAQNLENLFADHHDGNNFGIIISRSEKLDENDEEIKYTDLTEDFQNKILSRIVSLFQEEEKTLTVRDLVGVKPEEVMDFRSIEELLTEEKEIKIPSFNTSNFELYIKRKLRFPFDDQFELGGECRISPDGHIEWFVEKEDRQRVWEKIKDEITNRASSTHIIVEDSDLINTGKPGDENQLMNSIENKEKERSVIIISGVAGSGKSTILSSYYQEIKNKKPDHWIVRINLVDHYESILKIGNAAPSDAVDFLVNQLHVVDDKSSFSRSLLKNRLETGDRIVFLFDGFDEIDDQCQEKAIQLMKVINEGKSIPLYVTTRTHMLDKLQFELSQLANSLENFTEKDQIDYLIKFWKNELNLEEKYNESLGQFAACLIEQVSKTLNDQEKSFIGIPLQCRILAECFQFNIKELIETPTSTEHNISRLLVDQKFDLISLYERLMETKRQIFREEKAKDTNPNQIVKDGSNQLLKEIENHLTKLAIETIVTDQKSAKVLCPPQSSNLSDDDLADEENRITSNCLKFGLTFKSKDVAKAQFLHRTYAEYLFAKYLYKGFLLDDKRHNKLLENESIRRLILEQILVRPKYYGVQEFLNRMLKELVDNEDWRNRIRKRELPDRFKKFTENFYKLFLQEDLESYVMVGGCSHSYKYNIENVLNYLLRTRKKITLTFLCDCLDATFDKPQVQTIIRKSFWSNTSFCFHKVDSRLFKRILDYSDAAKVIRELANPYSFSMPPCGFDYSLWNAEEQKETVRQLLKFLNENREDFDKYFAPYREITYELGGPQSIYTRSEDNIEPMLTFFIFNENYDRHLEIFLEFLSRSKPYSDDSLFKNLLIKSFCSQKHFTSGRIEKALAILFDLQRNQLLIEMRSIVLIIEPEAFQRFYLPEVRDEDVTAMDLNILMERNSYGITRLHRAAFDGHTKTVKEILEKMRQHLVDLEQKEWTDEVVNAVMVEDEFGFTPFYVAAARYQEEICNTILAFLKQNLPQDILQKNLLDTEGFLLRPLSDAIEFGNIRIFQLILLAVKEELGQKDLILVLCQVLHDDNLLFLFFHSALLSVMAEIVVIRDDKVTDYTDLYYDLVFNFHDCDRTSRILECMDAEHMIGMMLLKGVEDFVGDVYDKTNQRHPDNMMYREFHTVFRLISCDLLRRFTNDQLEQFVETIIHKNNCRKIGGMLSGYVKSDDLNGIKARGCLPRVVDFCSRFWGISRILRWTKILPSRQPLALNKESRIINSYLNKGWTKEDLVFEDKGNGWTAIHIKEREVPRNSYWTDFTALAISDDETGGYKYLFGKILCMFHCMKEKGVSDNVLKKLLLHEEGNGFIMIELSLPAVKRLLTYLSTESQEEVKQQWKNSAPTLETYFPPNVKTLNNNRNTNILRFYLEYGSEVHLKDFVNVVTSLHKKINPCSWQSLKERRLETHSVWSSIFQHCYKEKKTNELLKLVSEKSDILGGDAVKRMLLHEIDNVPLLFKAVEWGEDIDARLEILPNEIKQEIQQFLKQNAPAFVDQAFHNPQDFFNTFDFKDYWQYYSKRLNTLIFFLNYSNENQLEKFVHNITLPPFKKFIPMEFLAELAEVQKEQTFSIWGELFTNNCAENSQKENVKKMDEFMKGISEKFGSDAVKELALHNDGEMQVIFYPAFRREKQLLETMLKYLSAEDREEIQNQVDEFLDKTYKIPQDDLMPTTVSSKSTKMTYVPRVIIKPIIYSPDMFS</sequence>
<dbReference type="InterPro" id="IPR036770">
    <property type="entry name" value="Ankyrin_rpt-contain_sf"/>
</dbReference>
<reference evidence="3" key="1">
    <citation type="submission" date="2021-11" db="EMBL/GenBank/DDBJ databases">
        <authorList>
            <person name="Schell T."/>
        </authorList>
    </citation>
    <scope>NUCLEOTIDE SEQUENCE</scope>
    <source>
        <strain evidence="3">M5</strain>
    </source>
</reference>
<dbReference type="Pfam" id="PF05729">
    <property type="entry name" value="NACHT"/>
    <property type="match status" value="1"/>
</dbReference>